<keyword evidence="2" id="KW-1185">Reference proteome</keyword>
<protein>
    <recommendedName>
        <fullName evidence="3">F-box domain-containing protein</fullName>
    </recommendedName>
</protein>
<gene>
    <name evidence="1" type="ORF">L873DRAFT_1792874</name>
</gene>
<proteinExistence type="predicted"/>
<evidence type="ECO:0000313" key="1">
    <source>
        <dbReference type="EMBL" id="RPA94628.1"/>
    </source>
</evidence>
<evidence type="ECO:0008006" key="3">
    <source>
        <dbReference type="Google" id="ProtNLM"/>
    </source>
</evidence>
<dbReference type="Proteomes" id="UP000276215">
    <property type="component" value="Unassembled WGS sequence"/>
</dbReference>
<reference evidence="1 2" key="1">
    <citation type="journal article" date="2018" name="Nat. Ecol. Evol.">
        <title>Pezizomycetes genomes reveal the molecular basis of ectomycorrhizal truffle lifestyle.</title>
        <authorList>
            <person name="Murat C."/>
            <person name="Payen T."/>
            <person name="Noel B."/>
            <person name="Kuo A."/>
            <person name="Morin E."/>
            <person name="Chen J."/>
            <person name="Kohler A."/>
            <person name="Krizsan K."/>
            <person name="Balestrini R."/>
            <person name="Da Silva C."/>
            <person name="Montanini B."/>
            <person name="Hainaut M."/>
            <person name="Levati E."/>
            <person name="Barry K.W."/>
            <person name="Belfiori B."/>
            <person name="Cichocki N."/>
            <person name="Clum A."/>
            <person name="Dockter R.B."/>
            <person name="Fauchery L."/>
            <person name="Guy J."/>
            <person name="Iotti M."/>
            <person name="Le Tacon F."/>
            <person name="Lindquist E.A."/>
            <person name="Lipzen A."/>
            <person name="Malagnac F."/>
            <person name="Mello A."/>
            <person name="Molinier V."/>
            <person name="Miyauchi S."/>
            <person name="Poulain J."/>
            <person name="Riccioni C."/>
            <person name="Rubini A."/>
            <person name="Sitrit Y."/>
            <person name="Splivallo R."/>
            <person name="Traeger S."/>
            <person name="Wang M."/>
            <person name="Zifcakova L."/>
            <person name="Wipf D."/>
            <person name="Zambonelli A."/>
            <person name="Paolocci F."/>
            <person name="Nowrousian M."/>
            <person name="Ottonello S."/>
            <person name="Baldrian P."/>
            <person name="Spatafora J.W."/>
            <person name="Henrissat B."/>
            <person name="Nagy L.G."/>
            <person name="Aury J.M."/>
            <person name="Wincker P."/>
            <person name="Grigoriev I.V."/>
            <person name="Bonfante P."/>
            <person name="Martin F.M."/>
        </authorList>
    </citation>
    <scope>NUCLEOTIDE SEQUENCE [LARGE SCALE GENOMIC DNA]</scope>
    <source>
        <strain evidence="1 2">120613-1</strain>
    </source>
</reference>
<dbReference type="OrthoDB" id="5336241at2759"/>
<dbReference type="AlphaFoldDB" id="A0A3N4JCA7"/>
<evidence type="ECO:0000313" key="2">
    <source>
        <dbReference type="Proteomes" id="UP000276215"/>
    </source>
</evidence>
<name>A0A3N4JCA7_9PEZI</name>
<accession>A0A3N4JCA7</accession>
<sequence>MATPLIILPAELLVQVLQSLPDFATLHAVTLTHPRFNNILHANPGVICSAIAKSDFAELYPLALSILPTSPPPRGIGVAEARGLLHTRRTCHKLVDVWGSSLVETLGFTDGWGAPAFTPVQKRRILTAAYRFWRVVRGGGWETGYVSELDDLSILEMAEFVELLLPNTHVLESMGDRAEAMRAQTCLQSRAKQLGLKVCVMDLRLVREWFGGGP</sequence>
<organism evidence="1 2">
    <name type="scientific">Choiromyces venosus 120613-1</name>
    <dbReference type="NCBI Taxonomy" id="1336337"/>
    <lineage>
        <taxon>Eukaryota</taxon>
        <taxon>Fungi</taxon>
        <taxon>Dikarya</taxon>
        <taxon>Ascomycota</taxon>
        <taxon>Pezizomycotina</taxon>
        <taxon>Pezizomycetes</taxon>
        <taxon>Pezizales</taxon>
        <taxon>Tuberaceae</taxon>
        <taxon>Choiromyces</taxon>
    </lineage>
</organism>
<dbReference type="EMBL" id="ML120435">
    <property type="protein sequence ID" value="RPA94628.1"/>
    <property type="molecule type" value="Genomic_DNA"/>
</dbReference>